<evidence type="ECO:0000256" key="1">
    <source>
        <dbReference type="ARBA" id="ARBA00009375"/>
    </source>
</evidence>
<comment type="catalytic activity">
    <reaction evidence="4 7">
        <text>uridine(38/39/40) in tRNA = pseudouridine(38/39/40) in tRNA</text>
        <dbReference type="Rhea" id="RHEA:22376"/>
        <dbReference type="Rhea" id="RHEA-COMP:10085"/>
        <dbReference type="Rhea" id="RHEA-COMP:10087"/>
        <dbReference type="ChEBI" id="CHEBI:65314"/>
        <dbReference type="ChEBI" id="CHEBI:65315"/>
        <dbReference type="EC" id="5.4.99.12"/>
    </reaction>
</comment>
<comment type="caution">
    <text evidence="9">The sequence shown here is derived from an EMBL/GenBank/DDBJ whole genome shotgun (WGS) entry which is preliminary data.</text>
</comment>
<feature type="binding site" evidence="4 6">
    <location>
        <position position="109"/>
    </location>
    <ligand>
        <name>substrate</name>
    </ligand>
</feature>
<dbReference type="Gene3D" id="3.30.70.660">
    <property type="entry name" value="Pseudouridine synthase I, catalytic domain, C-terminal subdomain"/>
    <property type="match status" value="1"/>
</dbReference>
<dbReference type="Gene3D" id="3.30.70.580">
    <property type="entry name" value="Pseudouridine synthase I, catalytic domain, N-terminal subdomain"/>
    <property type="match status" value="1"/>
</dbReference>
<evidence type="ECO:0000256" key="7">
    <source>
        <dbReference type="RuleBase" id="RU003792"/>
    </source>
</evidence>
<dbReference type="GO" id="GO:0160147">
    <property type="term" value="F:tRNA pseudouridine(38-40) synthase activity"/>
    <property type="evidence" value="ECO:0007669"/>
    <property type="project" value="UniProtKB-EC"/>
</dbReference>
<dbReference type="PIRSF" id="PIRSF001430">
    <property type="entry name" value="tRNA_psdUrid_synth"/>
    <property type="match status" value="1"/>
</dbReference>
<dbReference type="NCBIfam" id="TIGR00071">
    <property type="entry name" value="hisT_truA"/>
    <property type="match status" value="1"/>
</dbReference>
<dbReference type="SUPFAM" id="SSF55120">
    <property type="entry name" value="Pseudouridine synthase"/>
    <property type="match status" value="1"/>
</dbReference>
<dbReference type="Pfam" id="PF01416">
    <property type="entry name" value="PseudoU_synth_1"/>
    <property type="match status" value="2"/>
</dbReference>
<comment type="subunit">
    <text evidence="4">Homodimer.</text>
</comment>
<dbReference type="AlphaFoldDB" id="A0A8J2TSQ5"/>
<organism evidence="9 10">
    <name type="scientific">Aquaticitalea lipolytica</name>
    <dbReference type="NCBI Taxonomy" id="1247562"/>
    <lineage>
        <taxon>Bacteria</taxon>
        <taxon>Pseudomonadati</taxon>
        <taxon>Bacteroidota</taxon>
        <taxon>Flavobacteriia</taxon>
        <taxon>Flavobacteriales</taxon>
        <taxon>Flavobacteriaceae</taxon>
        <taxon>Aquaticitalea</taxon>
    </lineage>
</organism>
<sequence length="253" mass="29167">MRYFIELSYNGKAYHGWQYQPNAISVQQVLEEALSKMFKTKTAIVGAGRTDAGVHASQMFAHFDFNGELDIDTLIYRLNSFLPEDIAIHDIFLVKPNAHARFNATSRTYNYRVSNRKNAFTFDYAYRMLQHLDVEKMNKACEILLQYKDFQCFSKVNTDVKTYHCDIKEAYWKVENDELTFVITADRFLRNMVRAIVGTMINIGLGKIEIEELHTIIKSKSRSEAGFSVSAHGLYLTKVVYPESIKLNTINGK</sequence>
<dbReference type="CDD" id="cd02570">
    <property type="entry name" value="PseudoU_synth_EcTruA"/>
    <property type="match status" value="1"/>
</dbReference>
<dbReference type="EMBL" id="BMIC01000012">
    <property type="protein sequence ID" value="GFZ94481.1"/>
    <property type="molecule type" value="Genomic_DNA"/>
</dbReference>
<keyword evidence="3 4" id="KW-0413">Isomerase</keyword>
<gene>
    <name evidence="4 9" type="primary">truA</name>
    <name evidence="9" type="ORF">GCM10011531_27830</name>
</gene>
<evidence type="ECO:0000256" key="5">
    <source>
        <dbReference type="PIRSR" id="PIRSR001430-1"/>
    </source>
</evidence>
<dbReference type="EC" id="5.4.99.12" evidence="4"/>
<dbReference type="FunFam" id="3.30.70.580:FF:000001">
    <property type="entry name" value="tRNA pseudouridine synthase A"/>
    <property type="match status" value="1"/>
</dbReference>
<dbReference type="InterPro" id="IPR020094">
    <property type="entry name" value="TruA/RsuA/RluB/E/F_N"/>
</dbReference>
<dbReference type="InterPro" id="IPR020103">
    <property type="entry name" value="PsdUridine_synth_cat_dom_sf"/>
</dbReference>
<comment type="caution">
    <text evidence="4">Lacks conserved residue(s) required for the propagation of feature annotation.</text>
</comment>
<feature type="domain" description="Pseudouridine synthase I TruA alpha/beta" evidence="8">
    <location>
        <begin position="8"/>
        <end position="102"/>
    </location>
</feature>
<dbReference type="InterPro" id="IPR020095">
    <property type="entry name" value="PsdUridine_synth_TruA_C"/>
</dbReference>
<feature type="active site" description="Nucleophile" evidence="4 5">
    <location>
        <position position="51"/>
    </location>
</feature>
<keyword evidence="2 4" id="KW-0819">tRNA processing</keyword>
<dbReference type="InterPro" id="IPR020097">
    <property type="entry name" value="PsdUridine_synth_TruA_a/b_dom"/>
</dbReference>
<evidence type="ECO:0000256" key="3">
    <source>
        <dbReference type="ARBA" id="ARBA00023235"/>
    </source>
</evidence>
<dbReference type="Proteomes" id="UP000598120">
    <property type="component" value="Unassembled WGS sequence"/>
</dbReference>
<protein>
    <recommendedName>
        <fullName evidence="4">tRNA pseudouridine synthase A</fullName>
        <ecNumber evidence="4">5.4.99.12</ecNumber>
    </recommendedName>
    <alternativeName>
        <fullName evidence="4">tRNA pseudouridine(38-40) synthase</fullName>
    </alternativeName>
    <alternativeName>
        <fullName evidence="4">tRNA pseudouridylate synthase I</fullName>
    </alternativeName>
    <alternativeName>
        <fullName evidence="4">tRNA-uridine isomerase I</fullName>
    </alternativeName>
</protein>
<feature type="domain" description="Pseudouridine synthase I TruA alpha/beta" evidence="8">
    <location>
        <begin position="148"/>
        <end position="242"/>
    </location>
</feature>
<evidence type="ECO:0000313" key="10">
    <source>
        <dbReference type="Proteomes" id="UP000598120"/>
    </source>
</evidence>
<keyword evidence="10" id="KW-1185">Reference proteome</keyword>
<comment type="function">
    <text evidence="4">Formation of pseudouridine at positions 38, 39 and 40 in the anticodon stem and loop of transfer RNAs.</text>
</comment>
<dbReference type="HAMAP" id="MF_00171">
    <property type="entry name" value="TruA"/>
    <property type="match status" value="1"/>
</dbReference>
<dbReference type="GO" id="GO:0003723">
    <property type="term" value="F:RNA binding"/>
    <property type="evidence" value="ECO:0007669"/>
    <property type="project" value="InterPro"/>
</dbReference>
<dbReference type="InterPro" id="IPR001406">
    <property type="entry name" value="PsdUridine_synth_TruA"/>
</dbReference>
<reference evidence="9 10" key="1">
    <citation type="journal article" date="2014" name="Int. J. Syst. Evol. Microbiol.">
        <title>Complete genome sequence of Corynebacterium casei LMG S-19264T (=DSM 44701T), isolated from a smear-ripened cheese.</title>
        <authorList>
            <consortium name="US DOE Joint Genome Institute (JGI-PGF)"/>
            <person name="Walter F."/>
            <person name="Albersmeier A."/>
            <person name="Kalinowski J."/>
            <person name="Ruckert C."/>
        </authorList>
    </citation>
    <scope>NUCLEOTIDE SEQUENCE [LARGE SCALE GENOMIC DNA]</scope>
    <source>
        <strain evidence="9 10">CGMCC 1.15295</strain>
    </source>
</reference>
<evidence type="ECO:0000313" key="9">
    <source>
        <dbReference type="EMBL" id="GFZ94481.1"/>
    </source>
</evidence>
<dbReference type="RefSeq" id="WP_188607018.1">
    <property type="nucleotide sequence ID" value="NZ_BMIC01000012.1"/>
</dbReference>
<dbReference type="PANTHER" id="PTHR11142">
    <property type="entry name" value="PSEUDOURIDYLATE SYNTHASE"/>
    <property type="match status" value="1"/>
</dbReference>
<dbReference type="GO" id="GO:0031119">
    <property type="term" value="P:tRNA pseudouridine synthesis"/>
    <property type="evidence" value="ECO:0007669"/>
    <property type="project" value="UniProtKB-UniRule"/>
</dbReference>
<evidence type="ECO:0000259" key="8">
    <source>
        <dbReference type="Pfam" id="PF01416"/>
    </source>
</evidence>
<accession>A0A8J2TSQ5</accession>
<evidence type="ECO:0000256" key="4">
    <source>
        <dbReference type="HAMAP-Rule" id="MF_00171"/>
    </source>
</evidence>
<dbReference type="PANTHER" id="PTHR11142:SF0">
    <property type="entry name" value="TRNA PSEUDOURIDINE SYNTHASE-LIKE 1"/>
    <property type="match status" value="1"/>
</dbReference>
<proteinExistence type="inferred from homology"/>
<evidence type="ECO:0000256" key="6">
    <source>
        <dbReference type="PIRSR" id="PIRSR001430-2"/>
    </source>
</evidence>
<name>A0A8J2TSQ5_9FLAO</name>
<comment type="similarity">
    <text evidence="1 4 7">Belongs to the tRNA pseudouridine synthase TruA family.</text>
</comment>
<evidence type="ECO:0000256" key="2">
    <source>
        <dbReference type="ARBA" id="ARBA00022694"/>
    </source>
</evidence>